<dbReference type="eggNOG" id="KOG3544">
    <property type="taxonomic scope" value="Eukaryota"/>
</dbReference>
<proteinExistence type="predicted"/>
<dbReference type="InterPro" id="IPR050525">
    <property type="entry name" value="ECM_Assembly_Org"/>
</dbReference>
<dbReference type="GO" id="GO:0005581">
    <property type="term" value="C:collagen trimer"/>
    <property type="evidence" value="ECO:0007669"/>
    <property type="project" value="UniProtKB-KW"/>
</dbReference>
<dbReference type="SUPFAM" id="SSF53300">
    <property type="entry name" value="vWA-like"/>
    <property type="match status" value="4"/>
</dbReference>
<keyword evidence="3" id="KW-0176">Collagen</keyword>
<evidence type="ECO:0000259" key="2">
    <source>
        <dbReference type="PROSITE" id="PS50234"/>
    </source>
</evidence>
<dbReference type="InterPro" id="IPR002035">
    <property type="entry name" value="VWF_A"/>
</dbReference>
<feature type="domain" description="VWFA" evidence="2">
    <location>
        <begin position="941"/>
        <end position="1135"/>
    </location>
</feature>
<feature type="domain" description="VWFA" evidence="2">
    <location>
        <begin position="619"/>
        <end position="806"/>
    </location>
</feature>
<dbReference type="AlphaFoldDB" id="A0A091EBQ3"/>
<gene>
    <name evidence="3" type="ORF">H920_05865</name>
</gene>
<protein>
    <submittedName>
        <fullName evidence="3">Collagen alpha-5(VI) chain</fullName>
    </submittedName>
</protein>
<feature type="compositionally biased region" description="Basic and acidic residues" evidence="1">
    <location>
        <begin position="1252"/>
        <end position="1264"/>
    </location>
</feature>
<organism evidence="3 4">
    <name type="scientific">Fukomys damarensis</name>
    <name type="common">Damaraland mole rat</name>
    <name type="synonym">Cryptomys damarensis</name>
    <dbReference type="NCBI Taxonomy" id="885580"/>
    <lineage>
        <taxon>Eukaryota</taxon>
        <taxon>Metazoa</taxon>
        <taxon>Chordata</taxon>
        <taxon>Craniata</taxon>
        <taxon>Vertebrata</taxon>
        <taxon>Euteleostomi</taxon>
        <taxon>Mammalia</taxon>
        <taxon>Eutheria</taxon>
        <taxon>Euarchontoglires</taxon>
        <taxon>Glires</taxon>
        <taxon>Rodentia</taxon>
        <taxon>Hystricomorpha</taxon>
        <taxon>Bathyergidae</taxon>
        <taxon>Fukomys</taxon>
    </lineage>
</organism>
<evidence type="ECO:0000256" key="1">
    <source>
        <dbReference type="SAM" id="MobiDB-lite"/>
    </source>
</evidence>
<dbReference type="PROSITE" id="PS50234">
    <property type="entry name" value="VWFA"/>
    <property type="match status" value="3"/>
</dbReference>
<dbReference type="SMART" id="SM00327">
    <property type="entry name" value="VWA"/>
    <property type="match status" value="3"/>
</dbReference>
<dbReference type="Proteomes" id="UP000028990">
    <property type="component" value="Unassembled WGS sequence"/>
</dbReference>
<evidence type="ECO:0000313" key="4">
    <source>
        <dbReference type="Proteomes" id="UP000028990"/>
    </source>
</evidence>
<feature type="domain" description="VWFA" evidence="2">
    <location>
        <begin position="413"/>
        <end position="558"/>
    </location>
</feature>
<accession>A0A091EBQ3</accession>
<dbReference type="FunFam" id="3.40.50.410:FF:000021">
    <property type="entry name" value="Collagen, type VI, alpha 3"/>
    <property type="match status" value="2"/>
</dbReference>
<dbReference type="Gene3D" id="3.40.50.410">
    <property type="entry name" value="von Willebrand factor, type A domain"/>
    <property type="match status" value="4"/>
</dbReference>
<feature type="region of interest" description="Disordered" evidence="1">
    <location>
        <begin position="1244"/>
        <end position="1264"/>
    </location>
</feature>
<keyword evidence="4" id="KW-1185">Reference proteome</keyword>
<dbReference type="CDD" id="cd01450">
    <property type="entry name" value="vWFA_subfamily_ECM"/>
    <property type="match status" value="3"/>
</dbReference>
<dbReference type="PANTHER" id="PTHR24020">
    <property type="entry name" value="COLLAGEN ALPHA"/>
    <property type="match status" value="1"/>
</dbReference>
<reference evidence="3 4" key="1">
    <citation type="submission" date="2013-11" db="EMBL/GenBank/DDBJ databases">
        <title>The Damaraland mole rat (Fukomys damarensis) genome and evolution of African mole rats.</title>
        <authorList>
            <person name="Gladyshev V.N."/>
            <person name="Fang X."/>
        </authorList>
    </citation>
    <scope>NUCLEOTIDE SEQUENCE [LARGE SCALE GENOMIC DNA]</scope>
    <source>
        <tissue evidence="3">Liver</tissue>
    </source>
</reference>
<evidence type="ECO:0000313" key="3">
    <source>
        <dbReference type="EMBL" id="KFO32696.1"/>
    </source>
</evidence>
<dbReference type="Pfam" id="PF00092">
    <property type="entry name" value="VWA"/>
    <property type="match status" value="4"/>
</dbReference>
<dbReference type="EMBL" id="KN122133">
    <property type="protein sequence ID" value="KFO32696.1"/>
    <property type="molecule type" value="Genomic_DNA"/>
</dbReference>
<dbReference type="InterPro" id="IPR036465">
    <property type="entry name" value="vWFA_dom_sf"/>
</dbReference>
<dbReference type="FunFam" id="3.40.50.410:FF:000016">
    <property type="entry name" value="Collagen type VI alpha 3 chain"/>
    <property type="match status" value="1"/>
</dbReference>
<name>A0A091EBQ3_FUKDA</name>
<sequence>MWRFSADYLDGLQELVSSEAPLGICQRVALAVTPQLSPQFLLVPLSQRCVSEGSPIAYLINISPDIGTNGSGDSPGGNWRNLSSALRVAANPKARPTAILADLVFSTEEFSRVNFQQVVNFLKTTVNSLSIHPDLLRIGLVFYHEEPLFSLDVFQNAAQILRYLDNLPGKKRQGKDWDCFGFPEKEVFIQERGSRSGQGVQQIAVVTADDFSADIVWMASRLCRAGGHCLIGGHAAFLYRQGPGGDGHIPSWEDIGPLGIFSGSCWLALEESHILEPNGSPQPNNSSDLSSISQKLPFSSSFGSFWLPCSRLLDIVGKANSWREWKAPEGLRGPWGNREVLDLEVHRELKDYKAHRGQVEILAGKEQKEARDTKDLSASAVAFLRQVISVSASTKILLKLADSQEKCPVYPTELVFALDQSSGVTEWRFNETREIITSIVEDLHIRENNCPVGARVVVVSYNSDTNYLIRSSDYHSKKQLLQLLSQIEYQIPTGARDIGNALRFVARNVFKRTYTGANVRRVAVFFSNGQVASSSSIFTATMEMSALDISPAIFAFNERAFLDQAFGFDNTGTFQVIPMPSYREHEHLERLRRCTLCYDKCFLNTCAKEIILPENSYMDVAFLLDNSRNVAKGDFKAMKNFLISVIDNFDIASNPAVSESGDRLALLSYYRDDSRRKKGTVKTEFEFTTYDSQVLMRRHIQTSLHQLNGDATVGHGLLWAMEHLFPGTPNLRKYKVILVVSAGENHETKEFVKKVALRAKCEGYVIFVISLGSDDMEELASYPLDHHLVQLGRVHKPDLNYVVKFLKPFVYSVRRGFNQYPPPMLEDACRLISLGEDDQTSGLQFTAEIHKVSADMNSLISQKLNSVRDSPSVLEDSGGDNLVYIPGQMLEPHKLVINYEKDQELEETASFNSGHENYGRKEETDLTYEPGDASLQENYMDVAFLIDASQRIGHDEFKEVKAFIVSVLDYFYVTTDPLTSPLGDRVAVLTYSPPGYLPNTEECPVYLEFDLITYSDINQMKHHLQHSLQQLNGDVFIGHALQWTIDNIFVGTPNLRKNKVVFIISAGETNPLDKEILRNVSLRAKCQGYAIFVFSFGPLHNDKELEELASHPLDHHLVQLGRTHKPDLDYIIKFIKPFVHLIRRAINKYPDNDLKAKCANITFPSPENVGTENTVLLIPEVYEIETEDSELFGHLGSQEQHFFELGDNSSNSGIATDLTQKSYMLFLPGEVMLNDKEEAYSKEIIAPGNDKQQGEKESWKLKLE</sequence>